<dbReference type="AlphaFoldDB" id="W2C556"/>
<evidence type="ECO:0000313" key="2">
    <source>
        <dbReference type="Proteomes" id="UP000018837"/>
    </source>
</evidence>
<protein>
    <submittedName>
        <fullName evidence="1">Uncharacterized protein</fullName>
    </submittedName>
</protein>
<dbReference type="Proteomes" id="UP000018837">
    <property type="component" value="Unassembled WGS sequence"/>
</dbReference>
<dbReference type="EMBL" id="AYUF01000474">
    <property type="protein sequence ID" value="ETK01576.1"/>
    <property type="molecule type" value="Genomic_DNA"/>
</dbReference>
<gene>
    <name evidence="1" type="ORF">N425_09035</name>
</gene>
<name>W2C556_9BACT</name>
<organism evidence="1 2">
    <name type="scientific">Tannerella sp. oral taxon BU063 isolate Cell 2</name>
    <dbReference type="NCBI Taxonomy" id="1411148"/>
    <lineage>
        <taxon>Bacteria</taxon>
        <taxon>Pseudomonadati</taxon>
        <taxon>Bacteroidota</taxon>
        <taxon>Bacteroidia</taxon>
        <taxon>Bacteroidales</taxon>
        <taxon>Tannerellaceae</taxon>
        <taxon>Tannerella</taxon>
    </lineage>
</organism>
<comment type="caution">
    <text evidence="1">The sequence shown here is derived from an EMBL/GenBank/DDBJ whole genome shotgun (WGS) entry which is preliminary data.</text>
</comment>
<evidence type="ECO:0000313" key="1">
    <source>
        <dbReference type="EMBL" id="ETK01576.1"/>
    </source>
</evidence>
<accession>W2C556</accession>
<reference evidence="1 2" key="1">
    <citation type="submission" date="2013-11" db="EMBL/GenBank/DDBJ databases">
        <title>Single cell genomics of uncultured Tannerella BU063 (oral taxon 286).</title>
        <authorList>
            <person name="Beall C.J."/>
            <person name="Campbell A.G."/>
            <person name="Griffen A.L."/>
            <person name="Podar M."/>
            <person name="Leys E.J."/>
        </authorList>
    </citation>
    <scope>NUCLEOTIDE SEQUENCE [LARGE SCALE GENOMIC DNA]</scope>
    <source>
        <strain evidence="1">Cell 2</strain>
    </source>
</reference>
<proteinExistence type="predicted"/>
<sequence length="88" mass="10043">MLAPAVQRPKSTFYGFHRWSKDQKVVFAICTGGARAKKKFFPFEPMVQGPKSSFFCLHRWCKRQKEVFEVCTAGASISKNVLAMAWLP</sequence>